<name>A0AAQ3QV78_9BACT</name>
<protein>
    <submittedName>
        <fullName evidence="2">Uncharacterized protein</fullName>
    </submittedName>
</protein>
<dbReference type="AlphaFoldDB" id="A0AAQ3QV78"/>
<dbReference type="EMBL" id="CP136920">
    <property type="protein sequence ID" value="WOO43171.1"/>
    <property type="molecule type" value="Genomic_DNA"/>
</dbReference>
<dbReference type="KEGG" id="puo:RZN69_08700"/>
<accession>A0AAQ3QV78</accession>
<evidence type="ECO:0000256" key="1">
    <source>
        <dbReference type="SAM" id="MobiDB-lite"/>
    </source>
</evidence>
<organism evidence="2 3">
    <name type="scientific">Rubellicoccus peritrichatus</name>
    <dbReference type="NCBI Taxonomy" id="3080537"/>
    <lineage>
        <taxon>Bacteria</taxon>
        <taxon>Pseudomonadati</taxon>
        <taxon>Verrucomicrobiota</taxon>
        <taxon>Opitutia</taxon>
        <taxon>Puniceicoccales</taxon>
        <taxon>Cerasicoccaceae</taxon>
        <taxon>Rubellicoccus</taxon>
    </lineage>
</organism>
<evidence type="ECO:0000313" key="3">
    <source>
        <dbReference type="Proteomes" id="UP001304300"/>
    </source>
</evidence>
<reference evidence="2 3" key="1">
    <citation type="submission" date="2023-10" db="EMBL/GenBank/DDBJ databases">
        <title>Rubellicoccus peritrichatus gen. nov., sp. nov., isolated from an algae of coral reef tank.</title>
        <authorList>
            <person name="Luo J."/>
        </authorList>
    </citation>
    <scope>NUCLEOTIDE SEQUENCE [LARGE SCALE GENOMIC DNA]</scope>
    <source>
        <strain evidence="2 3">CR14</strain>
    </source>
</reference>
<keyword evidence="3" id="KW-1185">Reference proteome</keyword>
<gene>
    <name evidence="2" type="ORF">RZN69_08700</name>
</gene>
<dbReference type="RefSeq" id="WP_317835713.1">
    <property type="nucleotide sequence ID" value="NZ_CP136920.1"/>
</dbReference>
<evidence type="ECO:0000313" key="2">
    <source>
        <dbReference type="EMBL" id="WOO43171.1"/>
    </source>
</evidence>
<feature type="region of interest" description="Disordered" evidence="1">
    <location>
        <begin position="1"/>
        <end position="24"/>
    </location>
</feature>
<sequence>MSFLGATDTPSTGSNEAERQSYDPGGPLPLGWGWNRIAVKWIDQTWNEIEYTHGRTGKSKAVSAVGVLCVGAVDWLQGVCLVNETLIHFDEGGVHSRGSNHYIELTDSKWAEQTQRLRFYFGTIDQPRDTWLSDQRKDDQGRPLHPPYSGMAYVVLEHWNLSYPGDPTGTGRLPQLEFFVRRDSSLGGSWDDQNTGADDDIDLGNMPIGPTYDLLTDKVTGAGLGSDIIVQSEWQAKWDEMTSIGYHWNHGNQIAAANIAPVLAEHGPIENHLADILSYFDGFLRLNDSGHIEPGWKLNRDFDPPVNTPTLTRDDFIEEPEIESDSGDTLTDKVTVTFKELASENWADEEGLMDEVSVSARNPHRRDLHDGETEATNLDAHYATRNDTANALANRHLQQHAEPLFKVRGKLFRDRGIKIDGSLLRPGDLVWFDYDPHGTTTLFRVIERADKDTEEVELLLEREPFFTGNIVEEPEDSRVLPTPPDVTALIDAEIIEIPAGLYNDGVTYMQPFAGRGDLFTTGYEAYMSFSDFTVSGPEARLDDGFFFPVRISVTNTNTNRYEFEFTDGRALQWLGTSFGATDSNNGTVVLYLNGEWMGLGTLHSSTTSSSPYRFDYSVSRALFGSEQQVHATNDEGWVFLKADLRPYSDTRWVTGEEIFWKLVPYGIYGSGPATGIISHTIGAFVQAPSFVNGEEPQVDNCDILIRINRPSLSDYILVLWTVDTDNNANTPAPEAQALWIEKGEELRLPIRQKGWYWISVYNWYCGILSPPMDNLDADPNTEGWWIDATDPIPQVASGWIEYAFAGGKSRVHTPASNIHYSDQLWNGVAEVATAVTAASGDPIDVQGELGHPIVIESAGGATSNPDASNNPHFHFRLEKHATFPHDGYAIFWWDAGMSASRSDDGEFGVIYLDNVYSSESNIRGKVQIPRASTWYYIMVLSYKNGLFSPVSTAPQGWVYSNPGIDGIIDGLDLRVVALEGA</sequence>
<dbReference type="Proteomes" id="UP001304300">
    <property type="component" value="Chromosome"/>
</dbReference>
<proteinExistence type="predicted"/>